<keyword evidence="1" id="KW-0175">Coiled coil</keyword>
<evidence type="ECO:0008006" key="6">
    <source>
        <dbReference type="Google" id="ProtNLM"/>
    </source>
</evidence>
<feature type="compositionally biased region" description="Polar residues" evidence="2">
    <location>
        <begin position="443"/>
        <end position="456"/>
    </location>
</feature>
<evidence type="ECO:0000256" key="1">
    <source>
        <dbReference type="SAM" id="Coils"/>
    </source>
</evidence>
<feature type="transmembrane region" description="Helical" evidence="3">
    <location>
        <begin position="325"/>
        <end position="346"/>
    </location>
</feature>
<feature type="region of interest" description="Disordered" evidence="2">
    <location>
        <begin position="285"/>
        <end position="320"/>
    </location>
</feature>
<evidence type="ECO:0000256" key="3">
    <source>
        <dbReference type="SAM" id="Phobius"/>
    </source>
</evidence>
<keyword evidence="5" id="KW-1185">Reference proteome</keyword>
<keyword evidence="3" id="KW-0812">Transmembrane</keyword>
<evidence type="ECO:0000313" key="5">
    <source>
        <dbReference type="Proteomes" id="UP001175228"/>
    </source>
</evidence>
<dbReference type="Gene3D" id="2.60.120.260">
    <property type="entry name" value="Galactose-binding domain-like"/>
    <property type="match status" value="2"/>
</dbReference>
<feature type="transmembrane region" description="Helical" evidence="3">
    <location>
        <begin position="366"/>
        <end position="385"/>
    </location>
</feature>
<accession>A0AA39QHT5</accession>
<protein>
    <recommendedName>
        <fullName evidence="6">Transmembrane protein</fullName>
    </recommendedName>
</protein>
<proteinExistence type="predicted"/>
<name>A0AA39QHT5_9AGAR</name>
<evidence type="ECO:0000256" key="2">
    <source>
        <dbReference type="SAM" id="MobiDB-lite"/>
    </source>
</evidence>
<keyword evidence="3" id="KW-0472">Membrane</keyword>
<organism evidence="4 5">
    <name type="scientific">Armillaria luteobubalina</name>
    <dbReference type="NCBI Taxonomy" id="153913"/>
    <lineage>
        <taxon>Eukaryota</taxon>
        <taxon>Fungi</taxon>
        <taxon>Dikarya</taxon>
        <taxon>Basidiomycota</taxon>
        <taxon>Agaricomycotina</taxon>
        <taxon>Agaricomycetes</taxon>
        <taxon>Agaricomycetidae</taxon>
        <taxon>Agaricales</taxon>
        <taxon>Marasmiineae</taxon>
        <taxon>Physalacriaceae</taxon>
        <taxon>Armillaria</taxon>
    </lineage>
</organism>
<comment type="caution">
    <text evidence="4">The sequence shown here is derived from an EMBL/GenBank/DDBJ whole genome shotgun (WGS) entry which is preliminary data.</text>
</comment>
<dbReference type="Proteomes" id="UP001175228">
    <property type="component" value="Unassembled WGS sequence"/>
</dbReference>
<dbReference type="AlphaFoldDB" id="A0AA39QHT5"/>
<feature type="compositionally biased region" description="Low complexity" evidence="2">
    <location>
        <begin position="288"/>
        <end position="313"/>
    </location>
</feature>
<gene>
    <name evidence="4" type="ORF">EDD18DRAFT_1347927</name>
</gene>
<reference evidence="4" key="1">
    <citation type="submission" date="2023-06" db="EMBL/GenBank/DDBJ databases">
        <authorList>
            <consortium name="Lawrence Berkeley National Laboratory"/>
            <person name="Ahrendt S."/>
            <person name="Sahu N."/>
            <person name="Indic B."/>
            <person name="Wong-Bajracharya J."/>
            <person name="Merenyi Z."/>
            <person name="Ke H.-M."/>
            <person name="Monk M."/>
            <person name="Kocsube S."/>
            <person name="Drula E."/>
            <person name="Lipzen A."/>
            <person name="Balint B."/>
            <person name="Henrissat B."/>
            <person name="Andreopoulos B."/>
            <person name="Martin F.M."/>
            <person name="Harder C.B."/>
            <person name="Rigling D."/>
            <person name="Ford K.L."/>
            <person name="Foster G.D."/>
            <person name="Pangilinan J."/>
            <person name="Papanicolaou A."/>
            <person name="Barry K."/>
            <person name="LaButti K."/>
            <person name="Viragh M."/>
            <person name="Koriabine M."/>
            <person name="Yan M."/>
            <person name="Riley R."/>
            <person name="Champramary S."/>
            <person name="Plett K.L."/>
            <person name="Tsai I.J."/>
            <person name="Slot J."/>
            <person name="Sipos G."/>
            <person name="Plett J."/>
            <person name="Nagy L.G."/>
            <person name="Grigoriev I.V."/>
        </authorList>
    </citation>
    <scope>NUCLEOTIDE SEQUENCE</scope>
    <source>
        <strain evidence="4">HWK02</strain>
    </source>
</reference>
<feature type="region of interest" description="Disordered" evidence="2">
    <location>
        <begin position="409"/>
        <end position="460"/>
    </location>
</feature>
<keyword evidence="3" id="KW-1133">Transmembrane helix</keyword>
<dbReference type="EMBL" id="JAUEPU010000006">
    <property type="protein sequence ID" value="KAK0501863.1"/>
    <property type="molecule type" value="Genomic_DNA"/>
</dbReference>
<evidence type="ECO:0000313" key="4">
    <source>
        <dbReference type="EMBL" id="KAK0501863.1"/>
    </source>
</evidence>
<sequence>MSSSLIILDELAFSPGFNPASVWIRDSGPGRPPNQRWYQYYSSWAKYSNVSSSIYGSFSVTFEGSVIAFTGNTPVSTQKQTFSVSIDDAYTYVASYPFTHTYMQWYTSPTLEEGTHTITLTEMEGIDVDYALIDASNQTAVLGKNILVDSTSDDIAWIGDWQTNTSTLTYTNDLHVVNYPLGNSTKDSRIVGNSFSFKFSGTTVSVFGIQRNSINGSISSDFRVDGGKATTFSTTSASSGGDLANTILFSSQSLDFGIHVLVMNITTVTGDQSLKLDYITYSNRKSDSNASSSLSGSSASHSRSNQPSSSSTSDPIPKATKPHRIVGGIVGGGIALLLIIAGVLFWWRQKRQAYHRAQLMNSSRPFTCSLITVQIWYVLLALTFFQDNPDQSIIRQTESFVPARPKTKRNFNTRRKNGGMPLAGSTSTVGPSVHRSPGPSLPALSQSGSASENQVGTRRRQDVIHSLIAQRGQPSMSEMTRIQELQNRIEMLTEENMRLMDVPPPAYED</sequence>
<feature type="coiled-coil region" evidence="1">
    <location>
        <begin position="475"/>
        <end position="502"/>
    </location>
</feature>